<protein>
    <submittedName>
        <fullName evidence="2">F-box domain protein</fullName>
    </submittedName>
</protein>
<evidence type="ECO:0000259" key="1">
    <source>
        <dbReference type="Pfam" id="PF00646"/>
    </source>
</evidence>
<sequence>MPIRSNLKRTRAEKASDTEFEQLSNIKFKQWNDLPREMKLEILQYLPFPDIRNFAFLSKECLDLAAMLRPELDEMSIEALERRQTTTSKSKRSRRCFAELIGRCVSAVITLRRTWSADRFEYCIYFRDDQDGVSSAWKYVRRNNSKDQSIWKKLCRSENETCCSAALRVFLHLMKFARIEEVDFKLVRAARVLQAETNNITDEELLSISAPMMWIYGSGVTSKGINGLIKQWLNGNRQIREVTITGTKIHVDANKVLGGLDTSVILSKQEFFQKPIFTQGGPLSTPLQVDCTKSRMCRKREVTQGLPECRNYGLSGQIIRCFSSICNVFAYLEKKMFLYHL</sequence>
<feature type="domain" description="F-box" evidence="1">
    <location>
        <begin position="31"/>
        <end position="69"/>
    </location>
</feature>
<evidence type="ECO:0000313" key="3">
    <source>
        <dbReference type="Proteomes" id="UP000053660"/>
    </source>
</evidence>
<accession>A0A0B1SZM1</accession>
<dbReference type="AlphaFoldDB" id="A0A0B1SZM1"/>
<dbReference type="SUPFAM" id="SSF81383">
    <property type="entry name" value="F-box domain"/>
    <property type="match status" value="1"/>
</dbReference>
<reference evidence="2 3" key="1">
    <citation type="submission" date="2014-03" db="EMBL/GenBank/DDBJ databases">
        <title>Draft genome of the hookworm Oesophagostomum dentatum.</title>
        <authorList>
            <person name="Mitreva M."/>
        </authorList>
    </citation>
    <scope>NUCLEOTIDE SEQUENCE [LARGE SCALE GENOMIC DNA]</scope>
    <source>
        <strain evidence="2 3">OD-Hann</strain>
    </source>
</reference>
<dbReference type="EMBL" id="KN554315">
    <property type="protein sequence ID" value="KHJ89366.1"/>
    <property type="molecule type" value="Genomic_DNA"/>
</dbReference>
<evidence type="ECO:0000313" key="2">
    <source>
        <dbReference type="EMBL" id="KHJ89366.1"/>
    </source>
</evidence>
<organism evidence="2 3">
    <name type="scientific">Oesophagostomum dentatum</name>
    <name type="common">Nodular worm</name>
    <dbReference type="NCBI Taxonomy" id="61180"/>
    <lineage>
        <taxon>Eukaryota</taxon>
        <taxon>Metazoa</taxon>
        <taxon>Ecdysozoa</taxon>
        <taxon>Nematoda</taxon>
        <taxon>Chromadorea</taxon>
        <taxon>Rhabditida</taxon>
        <taxon>Rhabditina</taxon>
        <taxon>Rhabditomorpha</taxon>
        <taxon>Strongyloidea</taxon>
        <taxon>Strongylidae</taxon>
        <taxon>Oesophagostomum</taxon>
    </lineage>
</organism>
<dbReference type="InterPro" id="IPR001810">
    <property type="entry name" value="F-box_dom"/>
</dbReference>
<gene>
    <name evidence="2" type="ORF">OESDEN_10811</name>
</gene>
<name>A0A0B1SZM1_OESDE</name>
<proteinExistence type="predicted"/>
<keyword evidence="3" id="KW-1185">Reference proteome</keyword>
<dbReference type="Pfam" id="PF00646">
    <property type="entry name" value="F-box"/>
    <property type="match status" value="1"/>
</dbReference>
<dbReference type="InterPro" id="IPR036047">
    <property type="entry name" value="F-box-like_dom_sf"/>
</dbReference>
<dbReference type="Proteomes" id="UP000053660">
    <property type="component" value="Unassembled WGS sequence"/>
</dbReference>